<organism evidence="2">
    <name type="scientific">Absidia glauca</name>
    <name type="common">Pin mould</name>
    <dbReference type="NCBI Taxonomy" id="4829"/>
    <lineage>
        <taxon>Eukaryota</taxon>
        <taxon>Fungi</taxon>
        <taxon>Fungi incertae sedis</taxon>
        <taxon>Mucoromycota</taxon>
        <taxon>Mucoromycotina</taxon>
        <taxon>Mucoromycetes</taxon>
        <taxon>Mucorales</taxon>
        <taxon>Cunninghamellaceae</taxon>
        <taxon>Absidia</taxon>
    </lineage>
</organism>
<reference evidence="2" key="1">
    <citation type="submission" date="2016-04" db="EMBL/GenBank/DDBJ databases">
        <authorList>
            <person name="Evans L.H."/>
            <person name="Alamgir A."/>
            <person name="Owens N."/>
            <person name="Weber N.D."/>
            <person name="Virtaneva K."/>
            <person name="Barbian K."/>
            <person name="Babar A."/>
            <person name="Rosenke K."/>
        </authorList>
    </citation>
    <scope>NUCLEOTIDE SEQUENCE [LARGE SCALE GENOMIC DNA]</scope>
    <source>
        <strain evidence="2">CBS 101.48</strain>
    </source>
</reference>
<accession>A0A163IQC8</accession>
<dbReference type="EMBL" id="LT549931">
    <property type="protein sequence ID" value="SAL94762.1"/>
    <property type="molecule type" value="Genomic_DNA"/>
</dbReference>
<evidence type="ECO:0000256" key="1">
    <source>
        <dbReference type="SAM" id="MobiDB-lite"/>
    </source>
</evidence>
<gene>
    <name evidence="2" type="primary">ABSGL_00048.1 scaffold 129</name>
</gene>
<evidence type="ECO:0000313" key="3">
    <source>
        <dbReference type="Proteomes" id="UP000078561"/>
    </source>
</evidence>
<feature type="compositionally biased region" description="Low complexity" evidence="1">
    <location>
        <begin position="421"/>
        <end position="446"/>
    </location>
</feature>
<feature type="compositionally biased region" description="Polar residues" evidence="1">
    <location>
        <begin position="208"/>
        <end position="217"/>
    </location>
</feature>
<feature type="region of interest" description="Disordered" evidence="1">
    <location>
        <begin position="1"/>
        <end position="44"/>
    </location>
</feature>
<feature type="compositionally biased region" description="Acidic residues" evidence="1">
    <location>
        <begin position="838"/>
        <end position="849"/>
    </location>
</feature>
<feature type="compositionally biased region" description="Low complexity" evidence="1">
    <location>
        <begin position="244"/>
        <end position="256"/>
    </location>
</feature>
<dbReference type="Proteomes" id="UP000078561">
    <property type="component" value="Unassembled WGS sequence"/>
</dbReference>
<feature type="region of interest" description="Disordered" evidence="1">
    <location>
        <begin position="90"/>
        <end position="112"/>
    </location>
</feature>
<feature type="compositionally biased region" description="Basic and acidic residues" evidence="1">
    <location>
        <begin position="573"/>
        <end position="593"/>
    </location>
</feature>
<dbReference type="AlphaFoldDB" id="A0A163IQC8"/>
<feature type="region of interest" description="Disordered" evidence="1">
    <location>
        <begin position="197"/>
        <end position="315"/>
    </location>
</feature>
<feature type="compositionally biased region" description="Low complexity" evidence="1">
    <location>
        <begin position="545"/>
        <end position="572"/>
    </location>
</feature>
<feature type="compositionally biased region" description="Polar residues" evidence="1">
    <location>
        <begin position="35"/>
        <end position="44"/>
    </location>
</feature>
<feature type="compositionally biased region" description="Polar residues" evidence="1">
    <location>
        <begin position="596"/>
        <end position="607"/>
    </location>
</feature>
<feature type="region of interest" description="Disordered" evidence="1">
    <location>
        <begin position="673"/>
        <end position="692"/>
    </location>
</feature>
<feature type="region of interest" description="Disordered" evidence="1">
    <location>
        <begin position="763"/>
        <end position="907"/>
    </location>
</feature>
<proteinExistence type="predicted"/>
<feature type="compositionally biased region" description="Basic residues" evidence="1">
    <location>
        <begin position="767"/>
        <end position="793"/>
    </location>
</feature>
<sequence length="907" mass="99385">MGQRFRSLFKKKKNQEPSPPPPSAPQPYTNAPRSLLQTQLFSPSDDTLTFTHGSLLDDVLNGLKVHEPSHTKEVPTASRHLDPWVIKTETSAHQQQEQRDYQQQTMGGSSENNRTSIYQQNMVTQPSSSASCRPSPEACVPSPPTIPILAPASTPTPTPTPTPNTPMKATAATTPDVSLMSPPLTSSISNTPPARMNINNGHMPDASSPVTLGTNDSDISDGPSLGSDSMGKSRITATTASHRPSITKSPSIASSSLESNHHDKRHRSSLATPTTSVSMSRMKERHRQEYRRSLQSNPPESMYQTPPGLPASASYQSFQQSPLLVQQQKLNPMVQRPYQASLEPMMHTLQPSTSFSYLPPAPPPGNLVRSSSVMTDMYHLPPTMATAAPQHTDWAPHPSWRQQPLFPYQSDIILSPPPLSPLHQQQQQQPSMMMYPPLSQPPSSSSYRSISTIDTKMIPRSASVYSGTKQYNYQQGPLLRSSPITDYQPSSIQQQRKSMPVAVPRGYQPQLILSPDQQHQQSKKPKKQIVPATDSGTDSPPPSDPLLSESTASSSPVLQSSSTSTSLSTNTSNKEHQTSAKTPGDEEVTRSDASDIVNSCHSNTDSVNGGLDEKLEITTPLIEEPPTKGATTKPHHQRRFSLPTTFTVPAPAPAIWKHDDHAGESVTTVPAETPQLDQENQQRQQPPDQDHNAHAKVEVTCTHSHGWEAHPPHACGAWPSYALPSPPSCYGHHHHHHQPPPPHFMGHCGPPSPCCTPPPPPPPSCCSHHHRHHHHRPPRKQCHHHHTKLHMKKSTSMMVSKSLAAENDNDDAKTIGSATQSLAPPHKKPTGGQRSNNDSDDEEDDDDDDHTISGGPTTPTVIKPSTRRPSLRSLLPRRPPRFTTTLPPHVKQQKAKRLSPPLSWIRS</sequence>
<feature type="compositionally biased region" description="Low complexity" evidence="1">
    <location>
        <begin position="674"/>
        <end position="687"/>
    </location>
</feature>
<feature type="region of interest" description="Disordered" evidence="1">
    <location>
        <begin position="514"/>
        <end position="640"/>
    </location>
</feature>
<feature type="compositionally biased region" description="Polar residues" evidence="1">
    <location>
        <begin position="269"/>
        <end position="279"/>
    </location>
</feature>
<feature type="region of interest" description="Disordered" evidence="1">
    <location>
        <begin position="147"/>
        <end position="168"/>
    </location>
</feature>
<dbReference type="OMA" id="MNINNGH"/>
<feature type="compositionally biased region" description="Pro residues" evidence="1">
    <location>
        <begin position="154"/>
        <end position="164"/>
    </location>
</feature>
<keyword evidence="3" id="KW-1185">Reference proteome</keyword>
<feature type="compositionally biased region" description="Polar residues" evidence="1">
    <location>
        <begin position="482"/>
        <end position="497"/>
    </location>
</feature>
<dbReference type="OrthoDB" id="2263894at2759"/>
<feature type="compositionally biased region" description="Low complexity" evidence="1">
    <location>
        <begin position="871"/>
        <end position="888"/>
    </location>
</feature>
<feature type="region of interest" description="Disordered" evidence="1">
    <location>
        <begin position="479"/>
        <end position="501"/>
    </location>
</feature>
<feature type="compositionally biased region" description="Polar residues" evidence="1">
    <location>
        <begin position="293"/>
        <end position="304"/>
    </location>
</feature>
<feature type="region of interest" description="Disordered" evidence="1">
    <location>
        <begin position="417"/>
        <end position="449"/>
    </location>
</feature>
<name>A0A163IQC8_ABSGL</name>
<protein>
    <submittedName>
        <fullName evidence="2">Uncharacterized protein</fullName>
    </submittedName>
</protein>
<dbReference type="InParanoid" id="A0A163IQC8"/>
<evidence type="ECO:0000313" key="2">
    <source>
        <dbReference type="EMBL" id="SAL94762.1"/>
    </source>
</evidence>